<sequence length="177" mass="20300">MSRDFSSGKDSALINRNIRCKEVRLIGSEGENFGVISTAEAQRMADEKDLDLVVVSPNQNPPVAKIMNYGKYKYELDKKAKEAKKKQHTVEVKEIKIRYKIDVHDYNVRIKNIKKFIAQGDKVKIVIMLRGREMQHTELAFDLANRFIADLENEPINIEKKPSMEGRNLIIILAPSN</sequence>
<evidence type="ECO:0000256" key="3">
    <source>
        <dbReference type="ARBA" id="ARBA00022917"/>
    </source>
</evidence>
<reference evidence="9" key="2">
    <citation type="journal article" date="2021" name="PeerJ">
        <title>Extensive microbial diversity within the chicken gut microbiome revealed by metagenomics and culture.</title>
        <authorList>
            <person name="Gilroy R."/>
            <person name="Ravi A."/>
            <person name="Getino M."/>
            <person name="Pursley I."/>
            <person name="Horton D.L."/>
            <person name="Alikhan N.F."/>
            <person name="Baker D."/>
            <person name="Gharbi K."/>
            <person name="Hall N."/>
            <person name="Watson M."/>
            <person name="Adriaenssens E.M."/>
            <person name="Foster-Nyarko E."/>
            <person name="Jarju S."/>
            <person name="Secka A."/>
            <person name="Antonio M."/>
            <person name="Oren A."/>
            <person name="Chaudhuri R.R."/>
            <person name="La Ragione R."/>
            <person name="Hildebrand F."/>
            <person name="Pallen M.J."/>
        </authorList>
    </citation>
    <scope>NUCLEOTIDE SEQUENCE</scope>
    <source>
        <strain evidence="9">CHK154-7741</strain>
    </source>
</reference>
<evidence type="ECO:0000256" key="5">
    <source>
        <dbReference type="NCBIfam" id="TIGR00168"/>
    </source>
</evidence>
<dbReference type="InterPro" id="IPR036787">
    <property type="entry name" value="T_IF-3_N_sf"/>
</dbReference>
<comment type="caution">
    <text evidence="9">The sequence shown here is derived from an EMBL/GenBank/DDBJ whole genome shotgun (WGS) entry which is preliminary data.</text>
</comment>
<feature type="domain" description="Translation initiation factor 3 N-terminal" evidence="8">
    <location>
        <begin position="14"/>
        <end position="83"/>
    </location>
</feature>
<evidence type="ECO:0000256" key="6">
    <source>
        <dbReference type="RuleBase" id="RU000646"/>
    </source>
</evidence>
<dbReference type="GO" id="GO:0043022">
    <property type="term" value="F:ribosome binding"/>
    <property type="evidence" value="ECO:0007669"/>
    <property type="project" value="UniProtKB-ARBA"/>
</dbReference>
<dbReference type="FunFam" id="3.30.110.10:FF:000001">
    <property type="entry name" value="Translation initiation factor IF-3"/>
    <property type="match status" value="1"/>
</dbReference>
<dbReference type="InterPro" id="IPR001288">
    <property type="entry name" value="Translation_initiation_fac_3"/>
</dbReference>
<dbReference type="AlphaFoldDB" id="A0A9D1N0D8"/>
<evidence type="ECO:0000256" key="1">
    <source>
        <dbReference type="ARBA" id="ARBA00005439"/>
    </source>
</evidence>
<dbReference type="InterPro" id="IPR019813">
    <property type="entry name" value="Translation_initiation_fac3_CS"/>
</dbReference>
<dbReference type="PANTHER" id="PTHR10938">
    <property type="entry name" value="TRANSLATION INITIATION FACTOR IF-3"/>
    <property type="match status" value="1"/>
</dbReference>
<accession>A0A9D1N0D8</accession>
<dbReference type="PANTHER" id="PTHR10938:SF0">
    <property type="entry name" value="TRANSLATION INITIATION FACTOR IF-3, MITOCHONDRIAL"/>
    <property type="match status" value="1"/>
</dbReference>
<dbReference type="Proteomes" id="UP000886748">
    <property type="component" value="Unassembled WGS sequence"/>
</dbReference>
<comment type="function">
    <text evidence="4 6">IF-3 binds to the 30S ribosomal subunit and shifts the equilibrium between 70S ribosomes and their 50S and 30S subunits in favor of the free subunits, thus enhancing the availability of 30S subunits on which protein synthesis initiation begins.</text>
</comment>
<dbReference type="FunFam" id="3.10.20.80:FF:000001">
    <property type="entry name" value="Translation initiation factor IF-3"/>
    <property type="match status" value="1"/>
</dbReference>
<evidence type="ECO:0000313" key="9">
    <source>
        <dbReference type="EMBL" id="HIU92616.1"/>
    </source>
</evidence>
<dbReference type="Pfam" id="PF05198">
    <property type="entry name" value="IF3_N"/>
    <property type="match status" value="1"/>
</dbReference>
<organism evidence="9 10">
    <name type="scientific">Candidatus Limenecus avicola</name>
    <dbReference type="NCBI Taxonomy" id="2840847"/>
    <lineage>
        <taxon>Bacteria</taxon>
        <taxon>Bacillati</taxon>
        <taxon>Bacillota</taxon>
        <taxon>Clostridia</taxon>
        <taxon>Eubacteriales</taxon>
        <taxon>Clostridiaceae</taxon>
        <taxon>Clostridiaceae incertae sedis</taxon>
        <taxon>Candidatus Limenecus</taxon>
    </lineage>
</organism>
<dbReference type="InterPro" id="IPR036788">
    <property type="entry name" value="T_IF-3_C_sf"/>
</dbReference>
<dbReference type="EMBL" id="DVOD01000043">
    <property type="protein sequence ID" value="HIU92616.1"/>
    <property type="molecule type" value="Genomic_DNA"/>
</dbReference>
<keyword evidence="3 4" id="KW-0648">Protein biosynthesis</keyword>
<comment type="subunit">
    <text evidence="4 6">Monomer.</text>
</comment>
<evidence type="ECO:0000256" key="2">
    <source>
        <dbReference type="ARBA" id="ARBA00022540"/>
    </source>
</evidence>
<gene>
    <name evidence="4" type="primary">infC</name>
    <name evidence="9" type="ORF">IAD26_05715</name>
</gene>
<dbReference type="GO" id="GO:0032790">
    <property type="term" value="P:ribosome disassembly"/>
    <property type="evidence" value="ECO:0007669"/>
    <property type="project" value="TreeGrafter"/>
</dbReference>
<comment type="subcellular location">
    <subcellularLocation>
        <location evidence="4 6">Cytoplasm</location>
    </subcellularLocation>
</comment>
<dbReference type="GO" id="GO:0016020">
    <property type="term" value="C:membrane"/>
    <property type="evidence" value="ECO:0007669"/>
    <property type="project" value="TreeGrafter"/>
</dbReference>
<keyword evidence="4" id="KW-0963">Cytoplasm</keyword>
<name>A0A9D1N0D8_9CLOT</name>
<dbReference type="SUPFAM" id="SSF54364">
    <property type="entry name" value="Translation initiation factor IF3, N-terminal domain"/>
    <property type="match status" value="1"/>
</dbReference>
<keyword evidence="2 4" id="KW-0396">Initiation factor</keyword>
<evidence type="ECO:0000259" key="8">
    <source>
        <dbReference type="Pfam" id="PF05198"/>
    </source>
</evidence>
<proteinExistence type="inferred from homology"/>
<reference evidence="9" key="1">
    <citation type="submission" date="2020-10" db="EMBL/GenBank/DDBJ databases">
        <authorList>
            <person name="Gilroy R."/>
        </authorList>
    </citation>
    <scope>NUCLEOTIDE SEQUENCE</scope>
    <source>
        <strain evidence="9">CHK154-7741</strain>
    </source>
</reference>
<dbReference type="GO" id="GO:0003743">
    <property type="term" value="F:translation initiation factor activity"/>
    <property type="evidence" value="ECO:0007669"/>
    <property type="project" value="UniProtKB-UniRule"/>
</dbReference>
<evidence type="ECO:0000256" key="4">
    <source>
        <dbReference type="HAMAP-Rule" id="MF_00080"/>
    </source>
</evidence>
<evidence type="ECO:0000313" key="10">
    <source>
        <dbReference type="Proteomes" id="UP000886748"/>
    </source>
</evidence>
<dbReference type="InterPro" id="IPR019814">
    <property type="entry name" value="Translation_initiation_fac_3_N"/>
</dbReference>
<dbReference type="InterPro" id="IPR019815">
    <property type="entry name" value="Translation_initiation_fac_3_C"/>
</dbReference>
<dbReference type="GO" id="GO:0005829">
    <property type="term" value="C:cytosol"/>
    <property type="evidence" value="ECO:0007669"/>
    <property type="project" value="TreeGrafter"/>
</dbReference>
<comment type="similarity">
    <text evidence="1 4 6">Belongs to the IF-3 family.</text>
</comment>
<dbReference type="HAMAP" id="MF_00080">
    <property type="entry name" value="IF_3"/>
    <property type="match status" value="1"/>
</dbReference>
<dbReference type="Gene3D" id="3.30.110.10">
    <property type="entry name" value="Translation initiation factor 3 (IF-3), C-terminal domain"/>
    <property type="match status" value="1"/>
</dbReference>
<dbReference type="Pfam" id="PF00707">
    <property type="entry name" value="IF3_C"/>
    <property type="match status" value="1"/>
</dbReference>
<protein>
    <recommendedName>
        <fullName evidence="4 5">Translation initiation factor IF-3</fullName>
    </recommendedName>
</protein>
<dbReference type="SUPFAM" id="SSF55200">
    <property type="entry name" value="Translation initiation factor IF3, C-terminal domain"/>
    <property type="match status" value="1"/>
</dbReference>
<evidence type="ECO:0000259" key="7">
    <source>
        <dbReference type="Pfam" id="PF00707"/>
    </source>
</evidence>
<dbReference type="Gene3D" id="3.10.20.80">
    <property type="entry name" value="Translation initiation factor 3 (IF-3), N-terminal domain"/>
    <property type="match status" value="1"/>
</dbReference>
<dbReference type="NCBIfam" id="TIGR00168">
    <property type="entry name" value="infC"/>
    <property type="match status" value="1"/>
</dbReference>
<feature type="domain" description="Translation initiation factor 3 C-terminal" evidence="7">
    <location>
        <begin position="90"/>
        <end position="175"/>
    </location>
</feature>
<dbReference type="PROSITE" id="PS00938">
    <property type="entry name" value="IF3"/>
    <property type="match status" value="1"/>
</dbReference>